<gene>
    <name evidence="1" type="ORF">H0E87_022791</name>
</gene>
<evidence type="ECO:0000313" key="2">
    <source>
        <dbReference type="Proteomes" id="UP000807159"/>
    </source>
</evidence>
<sequence length="109" mass="12770">MERVDSKLYECVKQDNIEEFKSRGPGGIRRRSRRIPREFATHVAHKKEKMEIHLACYHKEKSPVHAAVKNRITGILQKIEEAKARVITFQDKEFEIHSLCIINRLCGRS</sequence>
<organism evidence="1 2">
    <name type="scientific">Populus deltoides</name>
    <name type="common">Eastern poplar</name>
    <name type="synonym">Eastern cottonwood</name>
    <dbReference type="NCBI Taxonomy" id="3696"/>
    <lineage>
        <taxon>Eukaryota</taxon>
        <taxon>Viridiplantae</taxon>
        <taxon>Streptophyta</taxon>
        <taxon>Embryophyta</taxon>
        <taxon>Tracheophyta</taxon>
        <taxon>Spermatophyta</taxon>
        <taxon>Magnoliopsida</taxon>
        <taxon>eudicotyledons</taxon>
        <taxon>Gunneridae</taxon>
        <taxon>Pentapetalae</taxon>
        <taxon>rosids</taxon>
        <taxon>fabids</taxon>
        <taxon>Malpighiales</taxon>
        <taxon>Salicaceae</taxon>
        <taxon>Saliceae</taxon>
        <taxon>Populus</taxon>
    </lineage>
</organism>
<name>A0A8T2XBK2_POPDE</name>
<accession>A0A8T2XBK2</accession>
<dbReference type="EMBL" id="JACEGQ020000013">
    <property type="protein sequence ID" value="KAH8490400.1"/>
    <property type="molecule type" value="Genomic_DNA"/>
</dbReference>
<comment type="caution">
    <text evidence="1">The sequence shown here is derived from an EMBL/GenBank/DDBJ whole genome shotgun (WGS) entry which is preliminary data.</text>
</comment>
<dbReference type="AlphaFoldDB" id="A0A8T2XBK2"/>
<evidence type="ECO:0000313" key="1">
    <source>
        <dbReference type="EMBL" id="KAH8490400.1"/>
    </source>
</evidence>
<protein>
    <submittedName>
        <fullName evidence="1">Uncharacterized protein</fullName>
    </submittedName>
</protein>
<proteinExistence type="predicted"/>
<keyword evidence="2" id="KW-1185">Reference proteome</keyword>
<dbReference type="Proteomes" id="UP000807159">
    <property type="component" value="Chromosome 13"/>
</dbReference>
<reference evidence="1" key="1">
    <citation type="journal article" date="2021" name="J. Hered.">
        <title>Genome Assembly of Salicaceae Populus deltoides (Eastern Cottonwood) I-69 Based on Nanopore Sequencing and Hi-C Technologies.</title>
        <authorList>
            <person name="Bai S."/>
            <person name="Wu H."/>
            <person name="Zhang J."/>
            <person name="Pan Z."/>
            <person name="Zhao W."/>
            <person name="Li Z."/>
            <person name="Tong C."/>
        </authorList>
    </citation>
    <scope>NUCLEOTIDE SEQUENCE</scope>
    <source>
        <tissue evidence="1">Leaf</tissue>
    </source>
</reference>